<feature type="region of interest" description="Disordered" evidence="2">
    <location>
        <begin position="1"/>
        <end position="41"/>
    </location>
</feature>
<feature type="coiled-coil region" evidence="1">
    <location>
        <begin position="47"/>
        <end position="74"/>
    </location>
</feature>
<sequence length="118" mass="13502">MGKRSSPKKPKKKSSKTTHEQDLSNPLPHFDIASRLPPHLQGSQWIVESMRRTNEGVKREIEQMSSQVREANAKDMARLEKLQNVKRVGEEMIERFLRQQKAQGRVEENAVAGPSREG</sequence>
<proteinExistence type="predicted"/>
<evidence type="ECO:0000256" key="2">
    <source>
        <dbReference type="SAM" id="MobiDB-lite"/>
    </source>
</evidence>
<feature type="compositionally biased region" description="Basic residues" evidence="2">
    <location>
        <begin position="1"/>
        <end position="16"/>
    </location>
</feature>
<keyword evidence="1" id="KW-0175">Coiled coil</keyword>
<organism evidence="3 4">
    <name type="scientific">Gymnopilus dilepis</name>
    <dbReference type="NCBI Taxonomy" id="231916"/>
    <lineage>
        <taxon>Eukaryota</taxon>
        <taxon>Fungi</taxon>
        <taxon>Dikarya</taxon>
        <taxon>Basidiomycota</taxon>
        <taxon>Agaricomycotina</taxon>
        <taxon>Agaricomycetes</taxon>
        <taxon>Agaricomycetidae</taxon>
        <taxon>Agaricales</taxon>
        <taxon>Agaricineae</taxon>
        <taxon>Hymenogastraceae</taxon>
        <taxon>Gymnopilus</taxon>
    </lineage>
</organism>
<comment type="caution">
    <text evidence="3">The sequence shown here is derived from an EMBL/GenBank/DDBJ whole genome shotgun (WGS) entry which is preliminary data.</text>
</comment>
<name>A0A409VFD0_9AGAR</name>
<evidence type="ECO:0000313" key="4">
    <source>
        <dbReference type="Proteomes" id="UP000284706"/>
    </source>
</evidence>
<reference evidence="3 4" key="1">
    <citation type="journal article" date="2018" name="Evol. Lett.">
        <title>Horizontal gene cluster transfer increased hallucinogenic mushroom diversity.</title>
        <authorList>
            <person name="Reynolds H.T."/>
            <person name="Vijayakumar V."/>
            <person name="Gluck-Thaler E."/>
            <person name="Korotkin H.B."/>
            <person name="Matheny P.B."/>
            <person name="Slot J.C."/>
        </authorList>
    </citation>
    <scope>NUCLEOTIDE SEQUENCE [LARGE SCALE GENOMIC DNA]</scope>
    <source>
        <strain evidence="3 4">SRW20</strain>
    </source>
</reference>
<dbReference type="EMBL" id="NHYE01005660">
    <property type="protein sequence ID" value="PPQ64952.1"/>
    <property type="molecule type" value="Genomic_DNA"/>
</dbReference>
<gene>
    <name evidence="3" type="ORF">CVT26_015673</name>
</gene>
<dbReference type="AlphaFoldDB" id="A0A409VFD0"/>
<evidence type="ECO:0000256" key="1">
    <source>
        <dbReference type="SAM" id="Coils"/>
    </source>
</evidence>
<keyword evidence="4" id="KW-1185">Reference proteome</keyword>
<accession>A0A409VFD0</accession>
<evidence type="ECO:0000313" key="3">
    <source>
        <dbReference type="EMBL" id="PPQ64952.1"/>
    </source>
</evidence>
<protein>
    <submittedName>
        <fullName evidence="3">Uncharacterized protein</fullName>
    </submittedName>
</protein>
<dbReference type="Proteomes" id="UP000284706">
    <property type="component" value="Unassembled WGS sequence"/>
</dbReference>
<dbReference type="InParanoid" id="A0A409VFD0"/>